<gene>
    <name evidence="1" type="ORF">V9T40_005577</name>
</gene>
<reference evidence="1 2" key="1">
    <citation type="submission" date="2024-03" db="EMBL/GenBank/DDBJ databases">
        <title>Adaptation during the transition from Ophiocordyceps entomopathogen to insect associate is accompanied by gene loss and intensified selection.</title>
        <authorList>
            <person name="Ward C.M."/>
            <person name="Onetto C.A."/>
            <person name="Borneman A.R."/>
        </authorList>
    </citation>
    <scope>NUCLEOTIDE SEQUENCE [LARGE SCALE GENOMIC DNA]</scope>
    <source>
        <strain evidence="1">AWRI1</strain>
        <tissue evidence="1">Single Adult Female</tissue>
    </source>
</reference>
<accession>A0AAN9TUF9</accession>
<comment type="caution">
    <text evidence="1">The sequence shown here is derived from an EMBL/GenBank/DDBJ whole genome shotgun (WGS) entry which is preliminary data.</text>
</comment>
<dbReference type="Proteomes" id="UP001367676">
    <property type="component" value="Unassembled WGS sequence"/>
</dbReference>
<organism evidence="1 2">
    <name type="scientific">Parthenolecanium corni</name>
    <dbReference type="NCBI Taxonomy" id="536013"/>
    <lineage>
        <taxon>Eukaryota</taxon>
        <taxon>Metazoa</taxon>
        <taxon>Ecdysozoa</taxon>
        <taxon>Arthropoda</taxon>
        <taxon>Hexapoda</taxon>
        <taxon>Insecta</taxon>
        <taxon>Pterygota</taxon>
        <taxon>Neoptera</taxon>
        <taxon>Paraneoptera</taxon>
        <taxon>Hemiptera</taxon>
        <taxon>Sternorrhyncha</taxon>
        <taxon>Coccoidea</taxon>
        <taxon>Coccidae</taxon>
        <taxon>Parthenolecanium</taxon>
    </lineage>
</organism>
<evidence type="ECO:0000313" key="1">
    <source>
        <dbReference type="EMBL" id="KAK7604391.1"/>
    </source>
</evidence>
<keyword evidence="2" id="KW-1185">Reference proteome</keyword>
<dbReference type="EMBL" id="JBBCAQ010000003">
    <property type="protein sequence ID" value="KAK7604391.1"/>
    <property type="molecule type" value="Genomic_DNA"/>
</dbReference>
<proteinExistence type="predicted"/>
<sequence length="203" mass="23519">MEDSYLAIVSEPQFEEFMKKLKQYDAAWCSQFIDRLENLPQEYSRSPFLTVDSDFSPFTLRDEAQVVGSNDEISYEVEVFKSEPDQNLRMLEYYIGRQHSHPYRRASKTQNVGAEGETARDEFISGEEKRARIERNRAHRKSFDCSAAEFPACGWEVRRNCAWHVEAVSAEILIFTNAAFLKFGITLLESRADVIFVQKICGF</sequence>
<dbReference type="AlphaFoldDB" id="A0AAN9TUF9"/>
<evidence type="ECO:0000313" key="2">
    <source>
        <dbReference type="Proteomes" id="UP001367676"/>
    </source>
</evidence>
<name>A0AAN9TUF9_9HEMI</name>
<protein>
    <submittedName>
        <fullName evidence="1">Uncharacterized protein</fullName>
    </submittedName>
</protein>